<organism evidence="1 2">
    <name type="scientific">Xenotaenia resolanae</name>
    <dbReference type="NCBI Taxonomy" id="208358"/>
    <lineage>
        <taxon>Eukaryota</taxon>
        <taxon>Metazoa</taxon>
        <taxon>Chordata</taxon>
        <taxon>Craniata</taxon>
        <taxon>Vertebrata</taxon>
        <taxon>Euteleostomi</taxon>
        <taxon>Actinopterygii</taxon>
        <taxon>Neopterygii</taxon>
        <taxon>Teleostei</taxon>
        <taxon>Neoteleostei</taxon>
        <taxon>Acanthomorphata</taxon>
        <taxon>Ovalentaria</taxon>
        <taxon>Atherinomorphae</taxon>
        <taxon>Cyprinodontiformes</taxon>
        <taxon>Goodeidae</taxon>
        <taxon>Xenotaenia</taxon>
    </lineage>
</organism>
<evidence type="ECO:0000313" key="2">
    <source>
        <dbReference type="Proteomes" id="UP001444071"/>
    </source>
</evidence>
<evidence type="ECO:0000313" key="1">
    <source>
        <dbReference type="EMBL" id="MEQ2265650.1"/>
    </source>
</evidence>
<protein>
    <submittedName>
        <fullName evidence="1">Uncharacterized protein</fullName>
    </submittedName>
</protein>
<dbReference type="PANTHER" id="PTHR22605:SF16">
    <property type="entry name" value="E3 UBIQUITIN-PROTEIN LIGASE RNF213"/>
    <property type="match status" value="1"/>
</dbReference>
<dbReference type="PANTHER" id="PTHR22605">
    <property type="entry name" value="RZ-TYPE DOMAIN-CONTAINING PROTEIN"/>
    <property type="match status" value="1"/>
</dbReference>
<dbReference type="Proteomes" id="UP001444071">
    <property type="component" value="Unassembled WGS sequence"/>
</dbReference>
<reference evidence="1 2" key="1">
    <citation type="submission" date="2021-06" db="EMBL/GenBank/DDBJ databases">
        <authorList>
            <person name="Palmer J.M."/>
        </authorList>
    </citation>
    <scope>NUCLEOTIDE SEQUENCE [LARGE SCALE GENOMIC DNA]</scope>
    <source>
        <strain evidence="1 2">XR_2019</strain>
        <tissue evidence="1">Muscle</tissue>
    </source>
</reference>
<dbReference type="InterPro" id="IPR031248">
    <property type="entry name" value="RNF213"/>
</dbReference>
<proteinExistence type="predicted"/>
<keyword evidence="2" id="KW-1185">Reference proteome</keyword>
<comment type="caution">
    <text evidence="1">The sequence shown here is derived from an EMBL/GenBank/DDBJ whole genome shotgun (WGS) entry which is preliminary data.</text>
</comment>
<name>A0ABV0W891_9TELE</name>
<gene>
    <name evidence="1" type="ORF">XENORESO_010547</name>
</gene>
<dbReference type="EMBL" id="JAHRIM010033283">
    <property type="protein sequence ID" value="MEQ2265650.1"/>
    <property type="molecule type" value="Genomic_DNA"/>
</dbReference>
<accession>A0ABV0W891</accession>
<feature type="non-terminal residue" evidence="1">
    <location>
        <position position="370"/>
    </location>
</feature>
<sequence>MRRFLKIRKEEAEAASTENELIRGLLQICREVPEHVSVDFQGLEKKLQPNFDLMNLNEFMKVCTLDELSSQSSRKVTYFNLSDAIYEMASELHAIKDSLIFKMCWTNQVQELSREDTDEDDTENSKEMKEIYTLDHVHSKIYQSCYSRYKELYSSLKSGEMLLEEVDIVFEVYIGKHEDLHKDFDIMCRIDPSDDRKWIKGRIAQIREYHDHHLVMDSAKIIMDIRSALCLEGDFSILEKLLQMDEVKSKTNNLNCIDKAFVGAKNILKDVTDQRKECLRVLSQSENFIKWVKRELKDINELKVFVDLASISAGENDQDVDRVAFFHDAVLGYSSLLYGLKQNSGFKNVMDSLPALWKALGNDKDLPKKL</sequence>